<gene>
    <name evidence="2" type="ORF">COU96_00540</name>
</gene>
<dbReference type="InterPro" id="IPR043993">
    <property type="entry name" value="T4SS_pilin"/>
</dbReference>
<keyword evidence="1" id="KW-1133">Transmembrane helix</keyword>
<dbReference type="EMBL" id="PFEL01000027">
    <property type="protein sequence ID" value="PJE69288.1"/>
    <property type="molecule type" value="Genomic_DNA"/>
</dbReference>
<name>A0A2M8L680_9BACT</name>
<keyword evidence="1" id="KW-0812">Transmembrane</keyword>
<evidence type="ECO:0000313" key="2">
    <source>
        <dbReference type="EMBL" id="PJE69288.1"/>
    </source>
</evidence>
<dbReference type="AlphaFoldDB" id="A0A2M8L680"/>
<feature type="transmembrane region" description="Helical" evidence="1">
    <location>
        <begin position="50"/>
        <end position="73"/>
    </location>
</feature>
<comment type="caution">
    <text evidence="2">The sequence shown here is derived from an EMBL/GenBank/DDBJ whole genome shotgun (WGS) entry which is preliminary data.</text>
</comment>
<proteinExistence type="predicted"/>
<sequence length="130" mass="13868">MKFIFAQENPLQELGQIGGKDGFGPWGNLGFFNDIGPAAQAFAKIISNTIGVMTLIAGIWFIFQFVTAALGWISAGGDPKKIEEASGKIRNAVIGLVVVVVAYALMSLLGKILGFEFLKPATLIERLGPK</sequence>
<dbReference type="Pfam" id="PF18895">
    <property type="entry name" value="T4SS_pilin"/>
    <property type="match status" value="1"/>
</dbReference>
<keyword evidence="1" id="KW-0472">Membrane</keyword>
<protein>
    <submittedName>
        <fullName evidence="2">Uncharacterized protein</fullName>
    </submittedName>
</protein>
<feature type="transmembrane region" description="Helical" evidence="1">
    <location>
        <begin position="93"/>
        <end position="113"/>
    </location>
</feature>
<accession>A0A2M8L680</accession>
<organism evidence="2 3">
    <name type="scientific">Candidatus Shapirobacteria bacterium CG10_big_fil_rev_8_21_14_0_10_38_14</name>
    <dbReference type="NCBI Taxonomy" id="1974483"/>
    <lineage>
        <taxon>Bacteria</taxon>
        <taxon>Candidatus Shapironibacteriota</taxon>
    </lineage>
</organism>
<evidence type="ECO:0000256" key="1">
    <source>
        <dbReference type="SAM" id="Phobius"/>
    </source>
</evidence>
<evidence type="ECO:0000313" key="3">
    <source>
        <dbReference type="Proteomes" id="UP000229500"/>
    </source>
</evidence>
<reference evidence="3" key="1">
    <citation type="submission" date="2017-09" db="EMBL/GenBank/DDBJ databases">
        <title>Depth-based differentiation of microbial function through sediment-hosted aquifers and enrichment of novel symbionts in the deep terrestrial subsurface.</title>
        <authorList>
            <person name="Probst A.J."/>
            <person name="Ladd B."/>
            <person name="Jarett J.K."/>
            <person name="Geller-Mcgrath D.E."/>
            <person name="Sieber C.M.K."/>
            <person name="Emerson J.B."/>
            <person name="Anantharaman K."/>
            <person name="Thomas B.C."/>
            <person name="Malmstrom R."/>
            <person name="Stieglmeier M."/>
            <person name="Klingl A."/>
            <person name="Woyke T."/>
            <person name="Ryan C.M."/>
            <person name="Banfield J.F."/>
        </authorList>
    </citation>
    <scope>NUCLEOTIDE SEQUENCE [LARGE SCALE GENOMIC DNA]</scope>
</reference>
<dbReference type="Proteomes" id="UP000229500">
    <property type="component" value="Unassembled WGS sequence"/>
</dbReference>